<evidence type="ECO:0000259" key="9">
    <source>
        <dbReference type="PROSITE" id="PS51294"/>
    </source>
</evidence>
<dbReference type="InterPro" id="IPR017930">
    <property type="entry name" value="Myb_dom"/>
</dbReference>
<evidence type="ECO:0000256" key="7">
    <source>
        <dbReference type="SAM" id="MobiDB-lite"/>
    </source>
</evidence>
<keyword evidence="11" id="KW-1185">Reference proteome</keyword>
<evidence type="ECO:0000256" key="5">
    <source>
        <dbReference type="ARBA" id="ARBA00023163"/>
    </source>
</evidence>
<dbReference type="AlphaFoldDB" id="A0A6A3BM33"/>
<reference evidence="10" key="1">
    <citation type="submission" date="2019-09" db="EMBL/GenBank/DDBJ databases">
        <title>Draft genome information of white flower Hibiscus syriacus.</title>
        <authorList>
            <person name="Kim Y.-M."/>
        </authorList>
    </citation>
    <scope>NUCLEOTIDE SEQUENCE [LARGE SCALE GENOMIC DNA]</scope>
    <source>
        <strain evidence="10">YM2019G1</strain>
    </source>
</reference>
<feature type="domain" description="HTH myb-type" evidence="9">
    <location>
        <begin position="4"/>
        <end position="34"/>
    </location>
</feature>
<dbReference type="CDD" id="cd00167">
    <property type="entry name" value="SANT"/>
    <property type="match status" value="1"/>
</dbReference>
<dbReference type="InterPro" id="IPR001005">
    <property type="entry name" value="SANT/Myb"/>
</dbReference>
<dbReference type="InterPro" id="IPR015495">
    <property type="entry name" value="Myb_TF_plants"/>
</dbReference>
<evidence type="ECO:0000259" key="8">
    <source>
        <dbReference type="PROSITE" id="PS50090"/>
    </source>
</evidence>
<feature type="region of interest" description="Disordered" evidence="7">
    <location>
        <begin position="95"/>
        <end position="118"/>
    </location>
</feature>
<dbReference type="Pfam" id="PF00249">
    <property type="entry name" value="Myb_DNA-binding"/>
    <property type="match status" value="2"/>
</dbReference>
<dbReference type="EMBL" id="VEPZ02000855">
    <property type="protein sequence ID" value="KAE8716102.1"/>
    <property type="molecule type" value="Genomic_DNA"/>
</dbReference>
<evidence type="ECO:0000256" key="1">
    <source>
        <dbReference type="ARBA" id="ARBA00004123"/>
    </source>
</evidence>
<dbReference type="GO" id="GO:0005634">
    <property type="term" value="C:nucleus"/>
    <property type="evidence" value="ECO:0007669"/>
    <property type="project" value="UniProtKB-SubCell"/>
</dbReference>
<dbReference type="PANTHER" id="PTHR10641">
    <property type="entry name" value="MYB FAMILY TRANSCRIPTION FACTOR"/>
    <property type="match status" value="1"/>
</dbReference>
<dbReference type="PANTHER" id="PTHR10641:SF586">
    <property type="entry name" value="TRANSCRIPTION FACTOR MYB16"/>
    <property type="match status" value="1"/>
</dbReference>
<accession>A0A6A3BM33</accession>
<organism evidence="10 11">
    <name type="scientific">Hibiscus syriacus</name>
    <name type="common">Rose of Sharon</name>
    <dbReference type="NCBI Taxonomy" id="106335"/>
    <lineage>
        <taxon>Eukaryota</taxon>
        <taxon>Viridiplantae</taxon>
        <taxon>Streptophyta</taxon>
        <taxon>Embryophyta</taxon>
        <taxon>Tracheophyta</taxon>
        <taxon>Spermatophyta</taxon>
        <taxon>Magnoliopsida</taxon>
        <taxon>eudicotyledons</taxon>
        <taxon>Gunneridae</taxon>
        <taxon>Pentapetalae</taxon>
        <taxon>rosids</taxon>
        <taxon>malvids</taxon>
        <taxon>Malvales</taxon>
        <taxon>Malvaceae</taxon>
        <taxon>Malvoideae</taxon>
        <taxon>Hibiscus</taxon>
    </lineage>
</organism>
<evidence type="ECO:0000256" key="3">
    <source>
        <dbReference type="ARBA" id="ARBA00023015"/>
    </source>
</evidence>
<dbReference type="PROSITE" id="PS50090">
    <property type="entry name" value="MYB_LIKE"/>
    <property type="match status" value="1"/>
</dbReference>
<keyword evidence="2" id="KW-0677">Repeat</keyword>
<gene>
    <name evidence="10" type="ORF">F3Y22_tig00110156pilonHSYRG00373</name>
</gene>
<keyword evidence="3" id="KW-0805">Transcription regulation</keyword>
<evidence type="ECO:0000313" key="10">
    <source>
        <dbReference type="EMBL" id="KAE8716102.1"/>
    </source>
</evidence>
<dbReference type="Proteomes" id="UP000436088">
    <property type="component" value="Unassembled WGS sequence"/>
</dbReference>
<dbReference type="Gene3D" id="1.10.10.60">
    <property type="entry name" value="Homeodomain-like"/>
    <property type="match status" value="2"/>
</dbReference>
<keyword evidence="5" id="KW-0804">Transcription</keyword>
<keyword evidence="4" id="KW-0238">DNA-binding</keyword>
<evidence type="ECO:0000256" key="4">
    <source>
        <dbReference type="ARBA" id="ARBA00023125"/>
    </source>
</evidence>
<keyword evidence="6" id="KW-0539">Nucleus</keyword>
<feature type="domain" description="HTH myb-type" evidence="9">
    <location>
        <begin position="38"/>
        <end position="92"/>
    </location>
</feature>
<comment type="subcellular location">
    <subcellularLocation>
        <location evidence="1">Nucleus</location>
    </subcellularLocation>
</comment>
<name>A0A6A3BM33_HIBSY</name>
<sequence length="311" mass="34874">MKQKMGLKKGPWTPEEDQKLLSCIRQHGDGSWRSLPAKADIKRGKFSLQEEQTIIQLHALLGNRWSVIASHLPKRTDNEIKNYWNTRLKKRLSSMGIDPLTHKPKTDSSSSGNPKDASNLIHMTQWERTRLEAEARLVRESRRRLVISTSSAPPPPPPPVNNENFCHVTKPPCLDVLKAWQRVVSGLFTFNTTEYNNDLQSPTSTLNFVENILPVSCVGFKNDGFVGNTNDGKCVDSTTDLNVALGCSPENAWWPDIAVELEGYSVDTTTVCNAENFDVGTDYATDFEENNNYWNSMLDLANVSPSGSFFI</sequence>
<dbReference type="PROSITE" id="PS51294">
    <property type="entry name" value="HTH_MYB"/>
    <property type="match status" value="2"/>
</dbReference>
<dbReference type="InterPro" id="IPR009057">
    <property type="entry name" value="Homeodomain-like_sf"/>
</dbReference>
<dbReference type="SMART" id="SM00717">
    <property type="entry name" value="SANT"/>
    <property type="match status" value="2"/>
</dbReference>
<dbReference type="GO" id="GO:0000976">
    <property type="term" value="F:transcription cis-regulatory region binding"/>
    <property type="evidence" value="ECO:0007669"/>
    <property type="project" value="UniProtKB-ARBA"/>
</dbReference>
<comment type="caution">
    <text evidence="10">The sequence shown here is derived from an EMBL/GenBank/DDBJ whole genome shotgun (WGS) entry which is preliminary data.</text>
</comment>
<evidence type="ECO:0000256" key="6">
    <source>
        <dbReference type="ARBA" id="ARBA00023242"/>
    </source>
</evidence>
<dbReference type="SUPFAM" id="SSF46689">
    <property type="entry name" value="Homeodomain-like"/>
    <property type="match status" value="1"/>
</dbReference>
<evidence type="ECO:0000313" key="11">
    <source>
        <dbReference type="Proteomes" id="UP000436088"/>
    </source>
</evidence>
<evidence type="ECO:0000256" key="2">
    <source>
        <dbReference type="ARBA" id="ARBA00022737"/>
    </source>
</evidence>
<feature type="domain" description="Myb-like" evidence="8">
    <location>
        <begin position="4"/>
        <end position="88"/>
    </location>
</feature>
<dbReference type="FunFam" id="1.10.10.60:FF:000394">
    <property type="entry name" value="MYB transcription factor"/>
    <property type="match status" value="1"/>
</dbReference>
<protein>
    <submittedName>
        <fullName evidence="10">Transcription factor MYB28</fullName>
    </submittedName>
</protein>
<proteinExistence type="predicted"/>